<feature type="compositionally biased region" description="Low complexity" evidence="3">
    <location>
        <begin position="377"/>
        <end position="403"/>
    </location>
</feature>
<dbReference type="Pfam" id="PF03704">
    <property type="entry name" value="BTAD"/>
    <property type="match status" value="1"/>
</dbReference>
<evidence type="ECO:0000256" key="3">
    <source>
        <dbReference type="SAM" id="MobiDB-lite"/>
    </source>
</evidence>
<accession>A0A1V2I9D1</accession>
<dbReference type="EMBL" id="MOMC01000044">
    <property type="protein sequence ID" value="ONH27757.1"/>
    <property type="molecule type" value="Genomic_DNA"/>
</dbReference>
<dbReference type="GO" id="GO:0006355">
    <property type="term" value="P:regulation of DNA-templated transcription"/>
    <property type="evidence" value="ECO:0007669"/>
    <property type="project" value="TreeGrafter"/>
</dbReference>
<name>A0A1V2I9D1_9ACTN</name>
<keyword evidence="1" id="KW-0805">Transcription regulation</keyword>
<evidence type="ECO:0000313" key="6">
    <source>
        <dbReference type="Proteomes" id="UP000188929"/>
    </source>
</evidence>
<feature type="compositionally biased region" description="Pro residues" evidence="3">
    <location>
        <begin position="458"/>
        <end position="476"/>
    </location>
</feature>
<organism evidence="5 6">
    <name type="scientific">Pseudofrankia asymbiotica</name>
    <dbReference type="NCBI Taxonomy" id="1834516"/>
    <lineage>
        <taxon>Bacteria</taxon>
        <taxon>Bacillati</taxon>
        <taxon>Actinomycetota</taxon>
        <taxon>Actinomycetes</taxon>
        <taxon>Frankiales</taxon>
        <taxon>Frankiaceae</taxon>
        <taxon>Pseudofrankia</taxon>
    </lineage>
</organism>
<evidence type="ECO:0000256" key="2">
    <source>
        <dbReference type="ARBA" id="ARBA00023163"/>
    </source>
</evidence>
<dbReference type="SMART" id="SM01043">
    <property type="entry name" value="BTAD"/>
    <property type="match status" value="1"/>
</dbReference>
<evidence type="ECO:0000256" key="1">
    <source>
        <dbReference type="ARBA" id="ARBA00023015"/>
    </source>
</evidence>
<protein>
    <recommendedName>
        <fullName evidence="4">Bacterial transcriptional activator domain-containing protein</fullName>
    </recommendedName>
</protein>
<feature type="compositionally biased region" description="Low complexity" evidence="3">
    <location>
        <begin position="593"/>
        <end position="603"/>
    </location>
</feature>
<feature type="compositionally biased region" description="Pro residues" evidence="3">
    <location>
        <begin position="658"/>
        <end position="670"/>
    </location>
</feature>
<feature type="region of interest" description="Disordered" evidence="3">
    <location>
        <begin position="371"/>
        <end position="676"/>
    </location>
</feature>
<comment type="caution">
    <text evidence="5">The sequence shown here is derived from an EMBL/GenBank/DDBJ whole genome shotgun (WGS) entry which is preliminary data.</text>
</comment>
<proteinExistence type="predicted"/>
<dbReference type="Gene3D" id="1.25.40.10">
    <property type="entry name" value="Tetratricopeptide repeat domain"/>
    <property type="match status" value="1"/>
</dbReference>
<keyword evidence="2" id="KW-0804">Transcription</keyword>
<gene>
    <name evidence="5" type="ORF">BL253_21160</name>
</gene>
<dbReference type="STRING" id="1834516.BL253_21160"/>
<feature type="compositionally biased region" description="Basic and acidic residues" evidence="3">
    <location>
        <begin position="25"/>
        <end position="34"/>
    </location>
</feature>
<feature type="compositionally biased region" description="Gly residues" evidence="3">
    <location>
        <begin position="1"/>
        <end position="10"/>
    </location>
</feature>
<sequence length="977" mass="100559">MPGRWPGGGEAPSRPEPPPVDDAEPVTRRAEPRRGPGGRSLLAAGLLAALARRRMSTLAARHRSVREALRLAADVDAANFLDRATRLLSAGLAAEGRPLPPVFAATLTDNALILHLAPAPLDPPPAPWWKGGAPGTWRIERPPETPGALPAGADETIPPAVPAPFPGLATVGHNGNGARILVDIEGAPGVIAIGGDQARGREIAMSIAVELATNRWSDDLRIHLIGFPDDPPAVAPDRLRTVATVGEALAELAAHEERRAHATGVPWDGSDATAVLHGRREARTQALWAPDLLVLASPPDEADTARLARFARGRGQAVGVVVVGDMAAARWVFTASQDGRLALGVLGIEVTAQLLPVAQHAALVDLFRSLDDDSPHSGSQDDNPQDSDSQNGGAPGGPSTTAGEDGSFPPPTVGRQDDEEDRAGPGRPGGQTPLAAGPATAARPVIPGSGPRTMPDTFIPPEPFLPTLPAASPPAGPSALPVAAADPGTTVPSRTGGPPPRLVDPRVPPDPRVLPGPGPAMVREPAVTAPGPATAAPSGASQPPPRPTGPPAQPGPDRPPPPAPGATGPTDTDPHSTTNPRSTTDPRSTSPDAPRTLPRTGGPTTPPPTGLPDAPPARRPLSILVPTVRHRTPPPPDDTPARDAPPPGLGRRHRVAGPPGPGTHPSPTGPVSPLHLPYASATPPAELADPREAEIRVLGRPTVYAPGPVARDQVEPLTELLVYLALHPDGAHPRALAAALRPDSARSAASGGAAPDVVTAASLGHARDWLGTGPSGHPRLIISEDGRLRLGRDVRCDWWAFAAHAHRAGQPPSAASGGAGIATVGSGAEAELAAALGLVTGPLLADLPAGRYGWLRSTGLEAGLRAAVVDVAHRLAERSLHAGDTATAMAACRTGLRAVPAAEPLWRDLLRTVAARGDRRTLEAVAAEMYRALPAVTAPRPGVSLPRGRRPQNRPAEPETNALLKALLPGYRHRDRR</sequence>
<feature type="region of interest" description="Disordered" evidence="3">
    <location>
        <begin position="1"/>
        <end position="38"/>
    </location>
</feature>
<feature type="region of interest" description="Disordered" evidence="3">
    <location>
        <begin position="938"/>
        <end position="977"/>
    </location>
</feature>
<feature type="compositionally biased region" description="Pro residues" evidence="3">
    <location>
        <begin position="633"/>
        <end position="648"/>
    </location>
</feature>
<dbReference type="PANTHER" id="PTHR35807">
    <property type="entry name" value="TRANSCRIPTIONAL REGULATOR REDD-RELATED"/>
    <property type="match status" value="1"/>
</dbReference>
<feature type="compositionally biased region" description="Pro residues" evidence="3">
    <location>
        <begin position="604"/>
        <end position="618"/>
    </location>
</feature>
<dbReference type="GO" id="GO:0003677">
    <property type="term" value="F:DNA binding"/>
    <property type="evidence" value="ECO:0007669"/>
    <property type="project" value="TreeGrafter"/>
</dbReference>
<dbReference type="AlphaFoldDB" id="A0A1V2I9D1"/>
<dbReference type="InterPro" id="IPR005158">
    <property type="entry name" value="BTAD"/>
</dbReference>
<dbReference type="Proteomes" id="UP000188929">
    <property type="component" value="Unassembled WGS sequence"/>
</dbReference>
<feature type="compositionally biased region" description="Polar residues" evidence="3">
    <location>
        <begin position="575"/>
        <end position="591"/>
    </location>
</feature>
<dbReference type="PANTHER" id="PTHR35807:SF1">
    <property type="entry name" value="TRANSCRIPTIONAL REGULATOR REDD"/>
    <property type="match status" value="1"/>
</dbReference>
<dbReference type="InterPro" id="IPR051677">
    <property type="entry name" value="AfsR-DnrI-RedD_regulator"/>
</dbReference>
<reference evidence="6" key="1">
    <citation type="submission" date="2016-10" db="EMBL/GenBank/DDBJ databases">
        <title>Frankia sp. NRRL B-16386 Genome sequencing.</title>
        <authorList>
            <person name="Ghodhbane-Gtari F."/>
            <person name="Swanson E."/>
            <person name="Gueddou A."/>
            <person name="Hezbri K."/>
            <person name="Ktari K."/>
            <person name="Nouioui I."/>
            <person name="Morris K."/>
            <person name="Simpson S."/>
            <person name="Abebe-Akele F."/>
            <person name="Thomas K."/>
            <person name="Gtari M."/>
            <person name="Tisa L.S."/>
        </authorList>
    </citation>
    <scope>NUCLEOTIDE SEQUENCE [LARGE SCALE GENOMIC DNA]</scope>
    <source>
        <strain evidence="6">NRRL B-16386</strain>
    </source>
</reference>
<keyword evidence="6" id="KW-1185">Reference proteome</keyword>
<dbReference type="InterPro" id="IPR011990">
    <property type="entry name" value="TPR-like_helical_dom_sf"/>
</dbReference>
<evidence type="ECO:0000259" key="4">
    <source>
        <dbReference type="SMART" id="SM01043"/>
    </source>
</evidence>
<evidence type="ECO:0000313" key="5">
    <source>
        <dbReference type="EMBL" id="ONH27757.1"/>
    </source>
</evidence>
<feature type="domain" description="Bacterial transcriptional activator" evidence="4">
    <location>
        <begin position="796"/>
        <end position="934"/>
    </location>
</feature>
<feature type="compositionally biased region" description="Low complexity" evidence="3">
    <location>
        <begin position="525"/>
        <end position="541"/>
    </location>
</feature>
<feature type="compositionally biased region" description="Pro residues" evidence="3">
    <location>
        <begin position="542"/>
        <end position="564"/>
    </location>
</feature>